<evidence type="ECO:0000313" key="2">
    <source>
        <dbReference type="Proteomes" id="UP000307244"/>
    </source>
</evidence>
<dbReference type="RefSeq" id="WP_136834355.1">
    <property type="nucleotide sequence ID" value="NZ_SWBQ01000001.1"/>
</dbReference>
<protein>
    <submittedName>
        <fullName evidence="1">Uncharacterized protein</fullName>
    </submittedName>
</protein>
<dbReference type="Proteomes" id="UP000307244">
    <property type="component" value="Unassembled WGS sequence"/>
</dbReference>
<dbReference type="EMBL" id="SWBQ01000001">
    <property type="protein sequence ID" value="TKC08937.1"/>
    <property type="molecule type" value="Genomic_DNA"/>
</dbReference>
<reference evidence="1 2" key="1">
    <citation type="submission" date="2019-04" db="EMBL/GenBank/DDBJ databases">
        <title>Pedobacter sp. RP-3-15 sp. nov., isolated from Arctic soil.</title>
        <authorList>
            <person name="Dahal R.H."/>
            <person name="Kim D.-U."/>
        </authorList>
    </citation>
    <scope>NUCLEOTIDE SEQUENCE [LARGE SCALE GENOMIC DNA]</scope>
    <source>
        <strain evidence="1 2">RP-3-15</strain>
    </source>
</reference>
<organism evidence="1 2">
    <name type="scientific">Pedobacter frigoris</name>
    <dbReference type="NCBI Taxonomy" id="2571272"/>
    <lineage>
        <taxon>Bacteria</taxon>
        <taxon>Pseudomonadati</taxon>
        <taxon>Bacteroidota</taxon>
        <taxon>Sphingobacteriia</taxon>
        <taxon>Sphingobacteriales</taxon>
        <taxon>Sphingobacteriaceae</taxon>
        <taxon>Pedobacter</taxon>
    </lineage>
</organism>
<gene>
    <name evidence="1" type="ORF">FA047_02240</name>
</gene>
<dbReference type="OrthoDB" id="762757at2"/>
<dbReference type="AlphaFoldDB" id="A0A4U1CM56"/>
<keyword evidence="2" id="KW-1185">Reference proteome</keyword>
<sequence>MKILIMISCILFGGLQTAPVKIKVKPEATQIIQSSHVPRIQIYFPKNNQKVRGRYSIYGYTEPNAKLKVQITSSYYEKLVDTQKETISKGKGPINRINRTYPLTANKIGYWELKNIDLTNRNWEENFTIKAIVDGRTATIRVYDDTHPVVID</sequence>
<comment type="caution">
    <text evidence="1">The sequence shown here is derived from an EMBL/GenBank/DDBJ whole genome shotgun (WGS) entry which is preliminary data.</text>
</comment>
<accession>A0A4U1CM56</accession>
<name>A0A4U1CM56_9SPHI</name>
<evidence type="ECO:0000313" key="1">
    <source>
        <dbReference type="EMBL" id="TKC08937.1"/>
    </source>
</evidence>
<proteinExistence type="predicted"/>